<accession>A0A1C3UJI5</accession>
<dbReference type="EMBL" id="FMAH01000004">
    <property type="protein sequence ID" value="SCB15594.1"/>
    <property type="molecule type" value="Genomic_DNA"/>
</dbReference>
<evidence type="ECO:0000259" key="3">
    <source>
        <dbReference type="SMART" id="SM00849"/>
    </source>
</evidence>
<evidence type="ECO:0000256" key="2">
    <source>
        <dbReference type="HAMAP-Rule" id="MF_00457"/>
    </source>
</evidence>
<dbReference type="AlphaFoldDB" id="A0A1C3UJI5"/>
<dbReference type="PANTHER" id="PTHR43546:SF3">
    <property type="entry name" value="UPF0173 METAL-DEPENDENT HYDROLASE MJ1163"/>
    <property type="match status" value="1"/>
</dbReference>
<dbReference type="InterPro" id="IPR036866">
    <property type="entry name" value="RibonucZ/Hydroxyglut_hydro"/>
</dbReference>
<organism evidence="4 5">
    <name type="scientific">Rhizobium miluonense</name>
    <dbReference type="NCBI Taxonomy" id="411945"/>
    <lineage>
        <taxon>Bacteria</taxon>
        <taxon>Pseudomonadati</taxon>
        <taxon>Pseudomonadota</taxon>
        <taxon>Alphaproteobacteria</taxon>
        <taxon>Hyphomicrobiales</taxon>
        <taxon>Rhizobiaceae</taxon>
        <taxon>Rhizobium/Agrobacterium group</taxon>
        <taxon>Rhizobium</taxon>
    </lineage>
</organism>
<dbReference type="Pfam" id="PF13483">
    <property type="entry name" value="Lactamase_B_3"/>
    <property type="match status" value="1"/>
</dbReference>
<evidence type="ECO:0000313" key="5">
    <source>
        <dbReference type="Proteomes" id="UP000199435"/>
    </source>
</evidence>
<dbReference type="InterPro" id="IPR050114">
    <property type="entry name" value="UPF0173_UPF0282_UlaG_hydrolase"/>
</dbReference>
<dbReference type="STRING" id="411945.GA0061102_100455"/>
<dbReference type="SMART" id="SM00849">
    <property type="entry name" value="Lactamase_B"/>
    <property type="match status" value="1"/>
</dbReference>
<dbReference type="PANTHER" id="PTHR43546">
    <property type="entry name" value="UPF0173 METAL-DEPENDENT HYDROLASE MJ1163-RELATED"/>
    <property type="match status" value="1"/>
</dbReference>
<comment type="similarity">
    <text evidence="2">Belongs to the UPF0173 family.</text>
</comment>
<dbReference type="InterPro" id="IPR001279">
    <property type="entry name" value="Metallo-B-lactamas"/>
</dbReference>
<dbReference type="GO" id="GO:0016787">
    <property type="term" value="F:hydrolase activity"/>
    <property type="evidence" value="ECO:0007669"/>
    <property type="project" value="UniProtKB-UniRule"/>
</dbReference>
<keyword evidence="5" id="KW-1185">Reference proteome</keyword>
<dbReference type="SUPFAM" id="SSF56281">
    <property type="entry name" value="Metallo-hydrolase/oxidoreductase"/>
    <property type="match status" value="1"/>
</dbReference>
<evidence type="ECO:0000256" key="1">
    <source>
        <dbReference type="ARBA" id="ARBA00022801"/>
    </source>
</evidence>
<dbReference type="OrthoDB" id="9789133at2"/>
<dbReference type="Proteomes" id="UP000199435">
    <property type="component" value="Unassembled WGS sequence"/>
</dbReference>
<dbReference type="NCBIfam" id="NF001911">
    <property type="entry name" value="PRK00685.1"/>
    <property type="match status" value="1"/>
</dbReference>
<feature type="domain" description="Metallo-beta-lactamase" evidence="3">
    <location>
        <begin position="7"/>
        <end position="200"/>
    </location>
</feature>
<keyword evidence="1 2" id="KW-0378">Hydrolase</keyword>
<dbReference type="InterPro" id="IPR022877">
    <property type="entry name" value="UPF0173"/>
</dbReference>
<reference evidence="5" key="1">
    <citation type="submission" date="2016-08" db="EMBL/GenBank/DDBJ databases">
        <authorList>
            <person name="Varghese N."/>
            <person name="Submissions Spin"/>
        </authorList>
    </citation>
    <scope>NUCLEOTIDE SEQUENCE [LARGE SCALE GENOMIC DNA]</scope>
    <source>
        <strain evidence="5">HAMBI 2971</strain>
    </source>
</reference>
<proteinExistence type="inferred from homology"/>
<protein>
    <recommendedName>
        <fullName evidence="2">UPF0173 metal-dependent hydrolase GA0061102_100455</fullName>
    </recommendedName>
</protein>
<sequence length="236" mass="24893">MKITWLGHAAFRIETAKAKILIDPFFTYNPSFAAAGLNMKEAVEGVTHILLTHGHADHVGDTVQIAKDTGAVVLANADLASWLGIKGVEKLEMGNTGGTVGLGSFSATFTNALHSSAQITEDGVSHALGNPNGLMLHFDDEPTLFHMGDTDIFSDMGLINELHQPDIGIVPIGDRFTMGGAVAALACQRFFSFKTAIPCHYGTFPIIDQTPEKFIAGLEGSKTVVAAPKAGESVSA</sequence>
<gene>
    <name evidence="4" type="ORF">GA0061102_100455</name>
</gene>
<dbReference type="Gene3D" id="3.60.15.10">
    <property type="entry name" value="Ribonuclease Z/Hydroxyacylglutathione hydrolase-like"/>
    <property type="match status" value="1"/>
</dbReference>
<dbReference type="HAMAP" id="MF_00457">
    <property type="entry name" value="UPF0173"/>
    <property type="match status" value="1"/>
</dbReference>
<name>A0A1C3UJI5_9HYPH</name>
<evidence type="ECO:0000313" key="4">
    <source>
        <dbReference type="EMBL" id="SCB15594.1"/>
    </source>
</evidence>
<dbReference type="RefSeq" id="WP_092844876.1">
    <property type="nucleotide sequence ID" value="NZ_FMAH01000004.1"/>
</dbReference>